<gene>
    <name evidence="1" type="ORF">HMPREF9699_00401</name>
</gene>
<name>K1LR43_9FLAO</name>
<comment type="caution">
    <text evidence="1">The sequence shown here is derived from an EMBL/GenBank/DDBJ whole genome shotgun (WGS) entry which is preliminary data.</text>
</comment>
<dbReference type="AlphaFoldDB" id="K1LR43"/>
<protein>
    <submittedName>
        <fullName evidence="1">Uncharacterized protein</fullName>
    </submittedName>
</protein>
<dbReference type="PROSITE" id="PS51257">
    <property type="entry name" value="PROKAR_LIPOPROTEIN"/>
    <property type="match status" value="1"/>
</dbReference>
<dbReference type="RefSeq" id="WP_002661969.1">
    <property type="nucleotide sequence ID" value="NZ_JH932293.1"/>
</dbReference>
<evidence type="ECO:0000313" key="1">
    <source>
        <dbReference type="EMBL" id="EKB59465.1"/>
    </source>
</evidence>
<evidence type="ECO:0000313" key="2">
    <source>
        <dbReference type="Proteomes" id="UP000006085"/>
    </source>
</evidence>
<proteinExistence type="predicted"/>
<sequence>MKNKLFFILTIGCLLTSCSKKALKCDDVAVIKTAAEIAKEEFDTSITPSFKNIRTIGQNKELKSCECEAEISILGEKIDVAYTAEYTTDGNIYVNFFSFDKDFLDLFKE</sequence>
<accession>K1LR43</accession>
<reference evidence="1 2" key="1">
    <citation type="submission" date="2012-07" db="EMBL/GenBank/DDBJ databases">
        <title>The Genome Sequence of Bergeyella zoohelcum ATCC 43767.</title>
        <authorList>
            <consortium name="The Broad Institute Genome Sequencing Platform"/>
            <person name="Earl A."/>
            <person name="Ward D."/>
            <person name="Feldgarden M."/>
            <person name="Gevers D."/>
            <person name="Huys G."/>
            <person name="Walker B."/>
            <person name="Young S.K."/>
            <person name="Zeng Q."/>
            <person name="Gargeya S."/>
            <person name="Fitzgerald M."/>
            <person name="Haas B."/>
            <person name="Abouelleil A."/>
            <person name="Alvarado L."/>
            <person name="Arachchi H.M."/>
            <person name="Berlin A.M."/>
            <person name="Chapman S.B."/>
            <person name="Goldberg J."/>
            <person name="Griggs A."/>
            <person name="Gujja S."/>
            <person name="Hansen M."/>
            <person name="Howarth C."/>
            <person name="Imamovic A."/>
            <person name="Larimer J."/>
            <person name="McCowen C."/>
            <person name="Montmayeur A."/>
            <person name="Murphy C."/>
            <person name="Neiman D."/>
            <person name="Pearson M."/>
            <person name="Priest M."/>
            <person name="Roberts A."/>
            <person name="Saif S."/>
            <person name="Shea T."/>
            <person name="Sisk P."/>
            <person name="Sykes S."/>
            <person name="Wortman J."/>
            <person name="Nusbaum C."/>
            <person name="Birren B."/>
        </authorList>
    </citation>
    <scope>NUCLEOTIDE SEQUENCE [LARGE SCALE GENOMIC DNA]</scope>
    <source>
        <strain evidence="1 2">ATCC 43767</strain>
    </source>
</reference>
<keyword evidence="2" id="KW-1185">Reference proteome</keyword>
<dbReference type="Proteomes" id="UP000006085">
    <property type="component" value="Unassembled WGS sequence"/>
</dbReference>
<dbReference type="HOGENOM" id="CLU_2178677_0_0_10"/>
<dbReference type="EMBL" id="AGYA01000006">
    <property type="protein sequence ID" value="EKB59465.1"/>
    <property type="molecule type" value="Genomic_DNA"/>
</dbReference>
<organism evidence="1 2">
    <name type="scientific">Bergeyella zoohelcum ATCC 43767</name>
    <dbReference type="NCBI Taxonomy" id="883096"/>
    <lineage>
        <taxon>Bacteria</taxon>
        <taxon>Pseudomonadati</taxon>
        <taxon>Bacteroidota</taxon>
        <taxon>Flavobacteriia</taxon>
        <taxon>Flavobacteriales</taxon>
        <taxon>Weeksellaceae</taxon>
        <taxon>Bergeyella</taxon>
    </lineage>
</organism>